<name>A0ABY1ZWD1_9ACTN</name>
<reference evidence="2 3" key="1">
    <citation type="submission" date="2019-02" db="EMBL/GenBank/DDBJ databases">
        <title>Kribbella capetownensis sp. nov. and Kribbella speibonae sp. nov., isolated from soil.</title>
        <authorList>
            <person name="Curtis S.M."/>
            <person name="Norton I."/>
            <person name="Everest G.J."/>
            <person name="Meyers P.R."/>
        </authorList>
    </citation>
    <scope>NUCLEOTIDE SEQUENCE [LARGE SCALE GENOMIC DNA]</scope>
    <source>
        <strain evidence="2 3">SK5</strain>
    </source>
</reference>
<dbReference type="InterPro" id="IPR004360">
    <property type="entry name" value="Glyas_Fos-R_dOase_dom"/>
</dbReference>
<evidence type="ECO:0000259" key="1">
    <source>
        <dbReference type="PROSITE" id="PS51819"/>
    </source>
</evidence>
<dbReference type="Pfam" id="PF00903">
    <property type="entry name" value="Glyoxalase"/>
    <property type="match status" value="1"/>
</dbReference>
<feature type="domain" description="VOC" evidence="1">
    <location>
        <begin position="18"/>
        <end position="129"/>
    </location>
</feature>
<gene>
    <name evidence="2" type="ORF">E0H58_34285</name>
</gene>
<dbReference type="InterPro" id="IPR037523">
    <property type="entry name" value="VOC_core"/>
</dbReference>
<evidence type="ECO:0000313" key="3">
    <source>
        <dbReference type="Proteomes" id="UP000292385"/>
    </source>
</evidence>
<dbReference type="Gene3D" id="3.10.180.10">
    <property type="entry name" value="2,3-Dihydroxybiphenyl 1,2-Dioxygenase, domain 1"/>
    <property type="match status" value="1"/>
</dbReference>
<protein>
    <submittedName>
        <fullName evidence="2">Glyoxalase</fullName>
    </submittedName>
</protein>
<comment type="caution">
    <text evidence="2">The sequence shown here is derived from an EMBL/GenBank/DDBJ whole genome shotgun (WGS) entry which is preliminary data.</text>
</comment>
<keyword evidence="3" id="KW-1185">Reference proteome</keyword>
<sequence>MSSVTAPGTVQGGIMAHPVVHAEIRSADPDKTREFFAELFGWKIASEGAVPGYTFIDTGTADGPYVAISPRQTGEDEVLFFVAVEDVAATLERAEQLGGRVVQPAQHVPGTSFGVFADAQGHKIGVAATE</sequence>
<dbReference type="InterPro" id="IPR052164">
    <property type="entry name" value="Anthracycline_SecMetBiosynth"/>
</dbReference>
<dbReference type="EMBL" id="SJJY01000009">
    <property type="protein sequence ID" value="TCC18917.1"/>
    <property type="molecule type" value="Genomic_DNA"/>
</dbReference>
<proteinExistence type="predicted"/>
<dbReference type="PANTHER" id="PTHR33993">
    <property type="entry name" value="GLYOXALASE-RELATED"/>
    <property type="match status" value="1"/>
</dbReference>
<dbReference type="Proteomes" id="UP000292385">
    <property type="component" value="Unassembled WGS sequence"/>
</dbReference>
<dbReference type="SUPFAM" id="SSF54593">
    <property type="entry name" value="Glyoxalase/Bleomycin resistance protein/Dihydroxybiphenyl dioxygenase"/>
    <property type="match status" value="1"/>
</dbReference>
<organism evidence="2 3">
    <name type="scientific">Kribbella speibonae</name>
    <dbReference type="NCBI Taxonomy" id="1572660"/>
    <lineage>
        <taxon>Bacteria</taxon>
        <taxon>Bacillati</taxon>
        <taxon>Actinomycetota</taxon>
        <taxon>Actinomycetes</taxon>
        <taxon>Propionibacteriales</taxon>
        <taxon>Kribbellaceae</taxon>
        <taxon>Kribbella</taxon>
    </lineage>
</organism>
<dbReference type="PANTHER" id="PTHR33993:SF2">
    <property type="entry name" value="VOC DOMAIN-CONTAINING PROTEIN"/>
    <property type="match status" value="1"/>
</dbReference>
<accession>A0ABY1ZWD1</accession>
<dbReference type="InterPro" id="IPR029068">
    <property type="entry name" value="Glyas_Bleomycin-R_OHBP_Dase"/>
</dbReference>
<evidence type="ECO:0000313" key="2">
    <source>
        <dbReference type="EMBL" id="TCC18917.1"/>
    </source>
</evidence>
<dbReference type="PROSITE" id="PS51819">
    <property type="entry name" value="VOC"/>
    <property type="match status" value="1"/>
</dbReference>